<organism evidence="15 16">
    <name type="scientific">Bifidobacterium miconis</name>
    <dbReference type="NCBI Taxonomy" id="2834435"/>
    <lineage>
        <taxon>Bacteria</taxon>
        <taxon>Bacillati</taxon>
        <taxon>Actinomycetota</taxon>
        <taxon>Actinomycetes</taxon>
        <taxon>Bifidobacteriales</taxon>
        <taxon>Bifidobacteriaceae</taxon>
        <taxon>Bifidobacterium</taxon>
    </lineage>
</organism>
<feature type="compositionally biased region" description="Gly residues" evidence="11">
    <location>
        <begin position="730"/>
        <end position="764"/>
    </location>
</feature>
<feature type="domain" description="PASTA" evidence="14">
    <location>
        <begin position="625"/>
        <end position="689"/>
    </location>
</feature>
<feature type="compositionally biased region" description="Low complexity" evidence="11">
    <location>
        <begin position="677"/>
        <end position="729"/>
    </location>
</feature>
<dbReference type="CDD" id="cd14014">
    <property type="entry name" value="STKc_PknB_like"/>
    <property type="match status" value="1"/>
</dbReference>
<keyword evidence="2" id="KW-0723">Serine/threonine-protein kinase</keyword>
<sequence>MPNSLADGRYQLGQSIGHGGMAEVRVALDTRLGRTVAIKIMRSDLANDQIFLTRFRREAHAVAQMNNPNIVNIYDSGEETVTNDDGTTERLPYLVMEYVKGQTLRDIIKANGALSQRDAEQVMLGVLSALEYSHRMGIIHRDIKPGNIMISEQGVVKVMDFGIARALDDSAATMTQSQGVVGTAQYLSPEQARGETVDMRSDLYSAGCVLYEMLTGRAPFVGDSAVAIAYQHVSEVATPPSAIVPGLPKMWDSICAKAMAKDRQNRYATAAEFRNDILTFMNGGMPVAAAFNPLTDLANMKARREAEQQQERQNPTATMTMGQTVPMGAGVPGPGAVSGSGVGETTATQAFNPITGQFEVVPSMRPAGGAGGTGVRSRAEQRAAAAKAKRKKIILGSVLGGIVVIALIVAAFFMLNNANVTANEETVPDFTSMSNITEAKVKAQLEDLGLTLDPQEDNDSSEPKGTVTKQTPKGGTKVAKGSAVKVWFSTGPQSINVPDVSEETQEAARASLEQAGFKVASTVKSVQSATVAQDLVVKTDPAAGTSQPKGTEITLYVSTGSSSMPDVTGQPKDAALTTLRSYGLLPTVYTEASDTVPKDSVIRTDPAAGQQIDQNQQITVYVSSGPEQVAVPDACAPGQSYADCAAALTAAGLNPTAGGAGENGVVESTNPAVGTQVDKGSSVTVTTKKSESSGSGNENGTDNNGSNSGSDNNGTDNGSTDNSGSDNNGSGSGTTNNGGSGSGTETGGTTNNGGSGSNSGTSGN</sequence>
<evidence type="ECO:0000256" key="5">
    <source>
        <dbReference type="ARBA" id="ARBA00022741"/>
    </source>
</evidence>
<name>A0ABS6WIR0_9BIFI</name>
<evidence type="ECO:0000256" key="2">
    <source>
        <dbReference type="ARBA" id="ARBA00022527"/>
    </source>
</evidence>
<evidence type="ECO:0000256" key="12">
    <source>
        <dbReference type="SAM" id="Phobius"/>
    </source>
</evidence>
<feature type="transmembrane region" description="Helical" evidence="12">
    <location>
        <begin position="393"/>
        <end position="415"/>
    </location>
</feature>
<evidence type="ECO:0000313" key="15">
    <source>
        <dbReference type="EMBL" id="MBW3093655.1"/>
    </source>
</evidence>
<dbReference type="PROSITE" id="PS50011">
    <property type="entry name" value="PROTEIN_KINASE_DOM"/>
    <property type="match status" value="1"/>
</dbReference>
<feature type="domain" description="Protein kinase" evidence="13">
    <location>
        <begin position="10"/>
        <end position="278"/>
    </location>
</feature>
<keyword evidence="5 10" id="KW-0547">Nucleotide-binding</keyword>
<dbReference type="Proteomes" id="UP000700815">
    <property type="component" value="Unassembled WGS sequence"/>
</dbReference>
<gene>
    <name evidence="15" type="primary">pknB</name>
    <name evidence="15" type="ORF">KIH79_12155</name>
</gene>
<proteinExistence type="predicted"/>
<feature type="binding site" evidence="10">
    <location>
        <position position="39"/>
    </location>
    <ligand>
        <name>ATP</name>
        <dbReference type="ChEBI" id="CHEBI:30616"/>
    </ligand>
</feature>
<comment type="catalytic activity">
    <reaction evidence="9">
        <text>L-seryl-[protein] + ATP = O-phospho-L-seryl-[protein] + ADP + H(+)</text>
        <dbReference type="Rhea" id="RHEA:17989"/>
        <dbReference type="Rhea" id="RHEA-COMP:9863"/>
        <dbReference type="Rhea" id="RHEA-COMP:11604"/>
        <dbReference type="ChEBI" id="CHEBI:15378"/>
        <dbReference type="ChEBI" id="CHEBI:29999"/>
        <dbReference type="ChEBI" id="CHEBI:30616"/>
        <dbReference type="ChEBI" id="CHEBI:83421"/>
        <dbReference type="ChEBI" id="CHEBI:456216"/>
        <dbReference type="EC" id="2.7.11.1"/>
    </reaction>
</comment>
<dbReference type="NCBIfam" id="NF033483">
    <property type="entry name" value="PknB_PASTA_kin"/>
    <property type="match status" value="1"/>
</dbReference>
<dbReference type="GO" id="GO:0016301">
    <property type="term" value="F:kinase activity"/>
    <property type="evidence" value="ECO:0007669"/>
    <property type="project" value="UniProtKB-KW"/>
</dbReference>
<dbReference type="PROSITE" id="PS51178">
    <property type="entry name" value="PASTA"/>
    <property type="match status" value="4"/>
</dbReference>
<dbReference type="Pfam" id="PF00069">
    <property type="entry name" value="Pkinase"/>
    <property type="match status" value="1"/>
</dbReference>
<feature type="domain" description="PASTA" evidence="14">
    <location>
        <begin position="560"/>
        <end position="624"/>
    </location>
</feature>
<evidence type="ECO:0000256" key="6">
    <source>
        <dbReference type="ARBA" id="ARBA00022777"/>
    </source>
</evidence>
<comment type="caution">
    <text evidence="15">The sequence shown here is derived from an EMBL/GenBank/DDBJ whole genome shotgun (WGS) entry which is preliminary data.</text>
</comment>
<evidence type="ECO:0000256" key="4">
    <source>
        <dbReference type="ARBA" id="ARBA00022737"/>
    </source>
</evidence>
<evidence type="ECO:0000256" key="8">
    <source>
        <dbReference type="ARBA" id="ARBA00047899"/>
    </source>
</evidence>
<dbReference type="InterPro" id="IPR000719">
    <property type="entry name" value="Prot_kinase_dom"/>
</dbReference>
<protein>
    <recommendedName>
        <fullName evidence="1">non-specific serine/threonine protein kinase</fullName>
        <ecNumber evidence="1">2.7.11.1</ecNumber>
    </recommendedName>
</protein>
<evidence type="ECO:0000259" key="14">
    <source>
        <dbReference type="PROSITE" id="PS51178"/>
    </source>
</evidence>
<evidence type="ECO:0000256" key="1">
    <source>
        <dbReference type="ARBA" id="ARBA00012513"/>
    </source>
</evidence>
<evidence type="ECO:0000259" key="13">
    <source>
        <dbReference type="PROSITE" id="PS50011"/>
    </source>
</evidence>
<dbReference type="InterPro" id="IPR017441">
    <property type="entry name" value="Protein_kinase_ATP_BS"/>
</dbReference>
<dbReference type="PROSITE" id="PS00108">
    <property type="entry name" value="PROTEIN_KINASE_ST"/>
    <property type="match status" value="1"/>
</dbReference>
<keyword evidence="3" id="KW-0808">Transferase</keyword>
<evidence type="ECO:0000256" key="9">
    <source>
        <dbReference type="ARBA" id="ARBA00048679"/>
    </source>
</evidence>
<dbReference type="CDD" id="cd06577">
    <property type="entry name" value="PASTA_pknB"/>
    <property type="match status" value="3"/>
</dbReference>
<reference evidence="15 16" key="1">
    <citation type="submission" date="2021-05" db="EMBL/GenBank/DDBJ databases">
        <title>Phylogenetic classification of ten novel species belonging to the genus Bifidobacterium comprising B. colchicus sp. nov., B. abeli sp. nov., B. bicoloris sp. nov., B. guerezis sp. nov., B. rosaliae sp. nov., B. santillanensis sp. nov., B. argentati sp. nov., B. amazzoni sp. nov., B. pluviali sp. nov., and B. pinnaculum sp. nov.</title>
        <authorList>
            <person name="Lugli G.A."/>
            <person name="Ruiz Garcia L."/>
            <person name="Margolles A."/>
            <person name="Ventura M."/>
        </authorList>
    </citation>
    <scope>NUCLEOTIDE SEQUENCE [LARGE SCALE GENOMIC DNA]</scope>
    <source>
        <strain evidence="15 16">82T10</strain>
    </source>
</reference>
<dbReference type="InterPro" id="IPR008271">
    <property type="entry name" value="Ser/Thr_kinase_AS"/>
</dbReference>
<evidence type="ECO:0000256" key="10">
    <source>
        <dbReference type="PROSITE-ProRule" id="PRU10141"/>
    </source>
</evidence>
<feature type="domain" description="PASTA" evidence="14">
    <location>
        <begin position="421"/>
        <end position="490"/>
    </location>
</feature>
<dbReference type="PROSITE" id="PS00107">
    <property type="entry name" value="PROTEIN_KINASE_ATP"/>
    <property type="match status" value="1"/>
</dbReference>
<comment type="catalytic activity">
    <reaction evidence="8">
        <text>L-threonyl-[protein] + ATP = O-phospho-L-threonyl-[protein] + ADP + H(+)</text>
        <dbReference type="Rhea" id="RHEA:46608"/>
        <dbReference type="Rhea" id="RHEA-COMP:11060"/>
        <dbReference type="Rhea" id="RHEA-COMP:11605"/>
        <dbReference type="ChEBI" id="CHEBI:15378"/>
        <dbReference type="ChEBI" id="CHEBI:30013"/>
        <dbReference type="ChEBI" id="CHEBI:30616"/>
        <dbReference type="ChEBI" id="CHEBI:61977"/>
        <dbReference type="ChEBI" id="CHEBI:456216"/>
        <dbReference type="EC" id="2.7.11.1"/>
    </reaction>
</comment>
<dbReference type="EMBL" id="JAHBBH010000059">
    <property type="protein sequence ID" value="MBW3093655.1"/>
    <property type="molecule type" value="Genomic_DNA"/>
</dbReference>
<accession>A0ABS6WIR0</accession>
<keyword evidence="12" id="KW-0812">Transmembrane</keyword>
<evidence type="ECO:0000256" key="11">
    <source>
        <dbReference type="SAM" id="MobiDB-lite"/>
    </source>
</evidence>
<dbReference type="Pfam" id="PF03793">
    <property type="entry name" value="PASTA"/>
    <property type="match status" value="4"/>
</dbReference>
<evidence type="ECO:0000313" key="16">
    <source>
        <dbReference type="Proteomes" id="UP000700815"/>
    </source>
</evidence>
<dbReference type="EC" id="2.7.11.1" evidence="1"/>
<keyword evidence="7 10" id="KW-0067">ATP-binding</keyword>
<feature type="region of interest" description="Disordered" evidence="11">
    <location>
        <begin position="452"/>
        <end position="477"/>
    </location>
</feature>
<dbReference type="InterPro" id="IPR005543">
    <property type="entry name" value="PASTA_dom"/>
</dbReference>
<evidence type="ECO:0000256" key="3">
    <source>
        <dbReference type="ARBA" id="ARBA00022679"/>
    </source>
</evidence>
<feature type="region of interest" description="Disordered" evidence="11">
    <location>
        <begin position="662"/>
        <end position="764"/>
    </location>
</feature>
<dbReference type="PANTHER" id="PTHR43289:SF6">
    <property type="entry name" value="SERINE_THREONINE-PROTEIN KINASE NEKL-3"/>
    <property type="match status" value="1"/>
</dbReference>
<dbReference type="SMART" id="SM00740">
    <property type="entry name" value="PASTA"/>
    <property type="match status" value="4"/>
</dbReference>
<feature type="domain" description="PASTA" evidence="14">
    <location>
        <begin position="491"/>
        <end position="559"/>
    </location>
</feature>
<evidence type="ECO:0000256" key="7">
    <source>
        <dbReference type="ARBA" id="ARBA00022840"/>
    </source>
</evidence>
<keyword evidence="4" id="KW-0677">Repeat</keyword>
<dbReference type="PANTHER" id="PTHR43289">
    <property type="entry name" value="MITOGEN-ACTIVATED PROTEIN KINASE KINASE KINASE 20-RELATED"/>
    <property type="match status" value="1"/>
</dbReference>
<dbReference type="SMART" id="SM00220">
    <property type="entry name" value="S_TKc"/>
    <property type="match status" value="1"/>
</dbReference>
<keyword evidence="12" id="KW-0472">Membrane</keyword>
<keyword evidence="6 15" id="KW-0418">Kinase</keyword>
<keyword evidence="16" id="KW-1185">Reference proteome</keyword>
<keyword evidence="12" id="KW-1133">Transmembrane helix</keyword>